<evidence type="ECO:0000313" key="3">
    <source>
        <dbReference type="Proteomes" id="UP001597273"/>
    </source>
</evidence>
<dbReference type="EMBL" id="JBHUFW010000011">
    <property type="protein sequence ID" value="MFD1864241.1"/>
    <property type="molecule type" value="Genomic_DNA"/>
</dbReference>
<protein>
    <submittedName>
        <fullName evidence="2">Na-translocating system protein MpsC family protein</fullName>
    </submittedName>
</protein>
<gene>
    <name evidence="2" type="ORF">ACFSDB_15125</name>
</gene>
<proteinExistence type="predicted"/>
<reference evidence="3" key="1">
    <citation type="journal article" date="2019" name="Int. J. Syst. Evol. Microbiol.">
        <title>The Global Catalogue of Microorganisms (GCM) 10K type strain sequencing project: providing services to taxonomists for standard genome sequencing and annotation.</title>
        <authorList>
            <consortium name="The Broad Institute Genomics Platform"/>
            <consortium name="The Broad Institute Genome Sequencing Center for Infectious Disease"/>
            <person name="Wu L."/>
            <person name="Ma J."/>
        </authorList>
    </citation>
    <scope>NUCLEOTIDE SEQUENCE [LARGE SCALE GENOMIC DNA]</scope>
    <source>
        <strain evidence="3">CGMCC 1.15475</strain>
    </source>
</reference>
<name>A0ABW4QKQ7_9BACL</name>
<dbReference type="RefSeq" id="WP_204890618.1">
    <property type="nucleotide sequence ID" value="NZ_JBHUFW010000011.1"/>
</dbReference>
<organism evidence="2 3">
    <name type="scientific">Planococcus chinensis</name>
    <dbReference type="NCBI Taxonomy" id="272917"/>
    <lineage>
        <taxon>Bacteria</taxon>
        <taxon>Bacillati</taxon>
        <taxon>Bacillota</taxon>
        <taxon>Bacilli</taxon>
        <taxon>Bacillales</taxon>
        <taxon>Caryophanaceae</taxon>
        <taxon>Planococcus</taxon>
    </lineage>
</organism>
<accession>A0ABW4QKQ7</accession>
<keyword evidence="3" id="KW-1185">Reference proteome</keyword>
<dbReference type="InterPro" id="IPR018745">
    <property type="entry name" value="MpsC"/>
</dbReference>
<dbReference type="Pfam" id="PF10057">
    <property type="entry name" value="MpsC"/>
    <property type="match status" value="1"/>
</dbReference>
<feature type="domain" description="Na+-translocating membrane potential-generating system MpsC" evidence="1">
    <location>
        <begin position="6"/>
        <end position="112"/>
    </location>
</feature>
<evidence type="ECO:0000313" key="2">
    <source>
        <dbReference type="EMBL" id="MFD1864241.1"/>
    </source>
</evidence>
<comment type="caution">
    <text evidence="2">The sequence shown here is derived from an EMBL/GenBank/DDBJ whole genome shotgun (WGS) entry which is preliminary data.</text>
</comment>
<sequence>MTEERTSETEISAYISNVLRSHFGKGPASVYVTMKAPFITIHCRGLNSPMEKLLLRQGEWERVLKTRDLILDDMKEEIMEELRRMAGFDILDFFADWNLEHESGMFVGVLDEEPEEADFEWPDGVNREEVENKVVEASETAEKKPGQVNSFWLSDRTLLIERRKILVGIEKALIANGHTETLRLSKRPLERSLLYNAGLSDVLTREVQEIFVDWDFGKDISYIVVVLAAA</sequence>
<evidence type="ECO:0000259" key="1">
    <source>
        <dbReference type="Pfam" id="PF10057"/>
    </source>
</evidence>
<dbReference type="Proteomes" id="UP001597273">
    <property type="component" value="Unassembled WGS sequence"/>
</dbReference>